<reference evidence="1" key="1">
    <citation type="submission" date="2020-11" db="EMBL/GenBank/DDBJ databases">
        <authorList>
            <consortium name="DOE Joint Genome Institute"/>
            <person name="Ahrendt S."/>
            <person name="Riley R."/>
            <person name="Andreopoulos W."/>
            <person name="Labutti K."/>
            <person name="Pangilinan J."/>
            <person name="Ruiz-Duenas F.J."/>
            <person name="Barrasa J.M."/>
            <person name="Sanchez-Garcia M."/>
            <person name="Camarero S."/>
            <person name="Miyauchi S."/>
            <person name="Serrano A."/>
            <person name="Linde D."/>
            <person name="Babiker R."/>
            <person name="Drula E."/>
            <person name="Ayuso-Fernandez I."/>
            <person name="Pacheco R."/>
            <person name="Padilla G."/>
            <person name="Ferreira P."/>
            <person name="Barriuso J."/>
            <person name="Kellner H."/>
            <person name="Castanera R."/>
            <person name="Alfaro M."/>
            <person name="Ramirez L."/>
            <person name="Pisabarro A.G."/>
            <person name="Kuo A."/>
            <person name="Tritt A."/>
            <person name="Lipzen A."/>
            <person name="He G."/>
            <person name="Yan M."/>
            <person name="Ng V."/>
            <person name="Cullen D."/>
            <person name="Martin F."/>
            <person name="Rosso M.-N."/>
            <person name="Henrissat B."/>
            <person name="Hibbett D."/>
            <person name="Martinez A.T."/>
            <person name="Grigoriev I.V."/>
        </authorList>
    </citation>
    <scope>NUCLEOTIDE SEQUENCE</scope>
    <source>
        <strain evidence="1">CIRM-BRFM 674</strain>
    </source>
</reference>
<dbReference type="AlphaFoldDB" id="A0A9P5YJQ9"/>
<sequence>MVLRATLICSIPSHPTTYIPTARGVYSASCAPPPSFIPKSSLSATLRDVHLSIIYS</sequence>
<accession>A0A9P5YJQ9</accession>
<gene>
    <name evidence="1" type="ORF">BDN70DRAFT_888473</name>
</gene>
<dbReference type="Proteomes" id="UP000807469">
    <property type="component" value="Unassembled WGS sequence"/>
</dbReference>
<organism evidence="1 2">
    <name type="scientific">Pholiota conissans</name>
    <dbReference type="NCBI Taxonomy" id="109636"/>
    <lineage>
        <taxon>Eukaryota</taxon>
        <taxon>Fungi</taxon>
        <taxon>Dikarya</taxon>
        <taxon>Basidiomycota</taxon>
        <taxon>Agaricomycotina</taxon>
        <taxon>Agaricomycetes</taxon>
        <taxon>Agaricomycetidae</taxon>
        <taxon>Agaricales</taxon>
        <taxon>Agaricineae</taxon>
        <taxon>Strophariaceae</taxon>
        <taxon>Pholiota</taxon>
    </lineage>
</organism>
<name>A0A9P5YJQ9_9AGAR</name>
<comment type="caution">
    <text evidence="1">The sequence shown here is derived from an EMBL/GenBank/DDBJ whole genome shotgun (WGS) entry which is preliminary data.</text>
</comment>
<keyword evidence="2" id="KW-1185">Reference proteome</keyword>
<dbReference type="EMBL" id="MU155765">
    <property type="protein sequence ID" value="KAF9471078.1"/>
    <property type="molecule type" value="Genomic_DNA"/>
</dbReference>
<evidence type="ECO:0000313" key="1">
    <source>
        <dbReference type="EMBL" id="KAF9471078.1"/>
    </source>
</evidence>
<evidence type="ECO:0000313" key="2">
    <source>
        <dbReference type="Proteomes" id="UP000807469"/>
    </source>
</evidence>
<protein>
    <submittedName>
        <fullName evidence="1">Uncharacterized protein</fullName>
    </submittedName>
</protein>
<proteinExistence type="predicted"/>